<comment type="caution">
    <text evidence="10">The sequence shown here is derived from an EMBL/GenBank/DDBJ whole genome shotgun (WGS) entry which is preliminary data.</text>
</comment>
<dbReference type="Gene3D" id="1.20.1250.20">
    <property type="entry name" value="MFS general substrate transporter like domains"/>
    <property type="match status" value="1"/>
</dbReference>
<evidence type="ECO:0008006" key="12">
    <source>
        <dbReference type="Google" id="ProtNLM"/>
    </source>
</evidence>
<keyword evidence="6 9" id="KW-0472">Membrane</keyword>
<proteinExistence type="inferred from homology"/>
<feature type="region of interest" description="Disordered" evidence="8">
    <location>
        <begin position="1"/>
        <end position="23"/>
    </location>
</feature>
<evidence type="ECO:0000256" key="6">
    <source>
        <dbReference type="ARBA" id="ARBA00023136"/>
    </source>
</evidence>
<dbReference type="InterPro" id="IPR050360">
    <property type="entry name" value="MFS_Sugar_Transporters"/>
</dbReference>
<gene>
    <name evidence="10" type="ORF">L198_00789</name>
</gene>
<dbReference type="OrthoDB" id="8120565at2759"/>
<keyword evidence="4 9" id="KW-0812">Transmembrane</keyword>
<feature type="transmembrane region" description="Helical" evidence="9">
    <location>
        <begin position="116"/>
        <end position="138"/>
    </location>
</feature>
<evidence type="ECO:0000256" key="8">
    <source>
        <dbReference type="SAM" id="MobiDB-lite"/>
    </source>
</evidence>
<evidence type="ECO:0000256" key="2">
    <source>
        <dbReference type="ARBA" id="ARBA00010992"/>
    </source>
</evidence>
<comment type="similarity">
    <text evidence="2">Belongs to the major facilitator superfamily. Sugar transporter (TC 2.A.1.1) family.</text>
</comment>
<dbReference type="GO" id="GO:0016020">
    <property type="term" value="C:membrane"/>
    <property type="evidence" value="ECO:0007669"/>
    <property type="project" value="UniProtKB-SubCell"/>
</dbReference>
<keyword evidence="11" id="KW-1185">Reference proteome</keyword>
<feature type="transmembrane region" description="Helical" evidence="9">
    <location>
        <begin position="57"/>
        <end position="78"/>
    </location>
</feature>
<comment type="catalytic activity">
    <reaction evidence="7">
        <text>myo-inositol(out) + H(+)(out) = myo-inositol(in) + H(+)(in)</text>
        <dbReference type="Rhea" id="RHEA:60364"/>
        <dbReference type="ChEBI" id="CHEBI:15378"/>
        <dbReference type="ChEBI" id="CHEBI:17268"/>
    </reaction>
</comment>
<dbReference type="Proteomes" id="UP000094819">
    <property type="component" value="Unassembled WGS sequence"/>
</dbReference>
<evidence type="ECO:0000256" key="1">
    <source>
        <dbReference type="ARBA" id="ARBA00004141"/>
    </source>
</evidence>
<dbReference type="InterPro" id="IPR003663">
    <property type="entry name" value="Sugar/inositol_transpt"/>
</dbReference>
<dbReference type="PANTHER" id="PTHR48022:SF14">
    <property type="entry name" value="MAJOR FACILITATOR SUPERFAMILY (MFS) PROFILE DOMAIN-CONTAINING PROTEIN-RELATED"/>
    <property type="match status" value="1"/>
</dbReference>
<dbReference type="SUPFAM" id="SSF103473">
    <property type="entry name" value="MFS general substrate transporter"/>
    <property type="match status" value="1"/>
</dbReference>
<dbReference type="InterPro" id="IPR036259">
    <property type="entry name" value="MFS_trans_sf"/>
</dbReference>
<evidence type="ECO:0000256" key="5">
    <source>
        <dbReference type="ARBA" id="ARBA00022989"/>
    </source>
</evidence>
<feature type="transmembrane region" description="Helical" evidence="9">
    <location>
        <begin position="150"/>
        <end position="170"/>
    </location>
</feature>
<dbReference type="PRINTS" id="PR00171">
    <property type="entry name" value="SUGRTRNSPORT"/>
</dbReference>
<dbReference type="AlphaFoldDB" id="A0A1E3K248"/>
<comment type="subcellular location">
    <subcellularLocation>
        <location evidence="1">Membrane</location>
        <topology evidence="1">Multi-pass membrane protein</topology>
    </subcellularLocation>
</comment>
<dbReference type="Pfam" id="PF00083">
    <property type="entry name" value="Sugar_tr"/>
    <property type="match status" value="1"/>
</dbReference>
<evidence type="ECO:0000256" key="7">
    <source>
        <dbReference type="ARBA" id="ARBA00049119"/>
    </source>
</evidence>
<keyword evidence="5 9" id="KW-1133">Transmembrane helix</keyword>
<evidence type="ECO:0000256" key="4">
    <source>
        <dbReference type="ARBA" id="ARBA00022692"/>
    </source>
</evidence>
<evidence type="ECO:0000313" key="10">
    <source>
        <dbReference type="EMBL" id="ODO07210.1"/>
    </source>
</evidence>
<dbReference type="PANTHER" id="PTHR48022">
    <property type="entry name" value="PLASTIDIC GLUCOSE TRANSPORTER 4"/>
    <property type="match status" value="1"/>
</dbReference>
<accession>A0A1E3K248</accession>
<sequence length="190" mass="20127">MLFTNKSSDKPKPSRCAPDRDSTSTLESLRVELHTDTAKYVEDSEALANAIALNDVFANPLVVAAAFSACMGGLLFGFDQGILSIVLTMPQFLSQFPDVDKDASFSAAFNKGIMTALLELGALIGAFQAGFFIIGSIIQTTSFSFAQLVVGRFIGGLGVGLLSAVAPVYISEGESLTQLISRAVGRHVHF</sequence>
<dbReference type="GO" id="GO:0005351">
    <property type="term" value="F:carbohydrate:proton symporter activity"/>
    <property type="evidence" value="ECO:0007669"/>
    <property type="project" value="TreeGrafter"/>
</dbReference>
<evidence type="ECO:0000313" key="11">
    <source>
        <dbReference type="Proteomes" id="UP000094819"/>
    </source>
</evidence>
<dbReference type="GeneID" id="30190002"/>
<dbReference type="EMBL" id="AWGH01000002">
    <property type="protein sequence ID" value="ODO07210.1"/>
    <property type="molecule type" value="Genomic_DNA"/>
</dbReference>
<dbReference type="InterPro" id="IPR005828">
    <property type="entry name" value="MFS_sugar_transport-like"/>
</dbReference>
<dbReference type="RefSeq" id="XP_019034687.1">
    <property type="nucleotide sequence ID" value="XM_019172961.1"/>
</dbReference>
<name>A0A1E3K248_9TREE</name>
<protein>
    <recommendedName>
        <fullName evidence="12">Major facilitator superfamily (MFS) profile domain-containing protein</fullName>
    </recommendedName>
</protein>
<feature type="compositionally biased region" description="Basic and acidic residues" evidence="8">
    <location>
        <begin position="7"/>
        <end position="22"/>
    </location>
</feature>
<evidence type="ECO:0000256" key="9">
    <source>
        <dbReference type="SAM" id="Phobius"/>
    </source>
</evidence>
<evidence type="ECO:0000256" key="3">
    <source>
        <dbReference type="ARBA" id="ARBA00022448"/>
    </source>
</evidence>
<keyword evidence="3" id="KW-0813">Transport</keyword>
<organism evidence="10 11">
    <name type="scientific">Cryptococcus wingfieldii CBS 7118</name>
    <dbReference type="NCBI Taxonomy" id="1295528"/>
    <lineage>
        <taxon>Eukaryota</taxon>
        <taxon>Fungi</taxon>
        <taxon>Dikarya</taxon>
        <taxon>Basidiomycota</taxon>
        <taxon>Agaricomycotina</taxon>
        <taxon>Tremellomycetes</taxon>
        <taxon>Tremellales</taxon>
        <taxon>Cryptococcaceae</taxon>
        <taxon>Cryptococcus</taxon>
    </lineage>
</organism>
<reference evidence="10 11" key="1">
    <citation type="submission" date="2016-06" db="EMBL/GenBank/DDBJ databases">
        <title>Evolution of pathogenesis and genome organization in the Tremellales.</title>
        <authorList>
            <person name="Cuomo C."/>
            <person name="Litvintseva A."/>
            <person name="Heitman J."/>
            <person name="Chen Y."/>
            <person name="Sun S."/>
            <person name="Springer D."/>
            <person name="Dromer F."/>
            <person name="Young S."/>
            <person name="Zeng Q."/>
            <person name="Chapman S."/>
            <person name="Gujja S."/>
            <person name="Saif S."/>
            <person name="Birren B."/>
        </authorList>
    </citation>
    <scope>NUCLEOTIDE SEQUENCE [LARGE SCALE GENOMIC DNA]</scope>
    <source>
        <strain evidence="10 11">CBS 7118</strain>
    </source>
</reference>